<dbReference type="PANTHER" id="PTHR43576">
    <property type="entry name" value="ALPHA-L-ARABINOFURANOSIDASE C-RELATED"/>
    <property type="match status" value="1"/>
</dbReference>
<dbReference type="InterPro" id="IPR001919">
    <property type="entry name" value="CBD2"/>
</dbReference>
<evidence type="ECO:0000256" key="2">
    <source>
        <dbReference type="ARBA" id="ARBA00023326"/>
    </source>
</evidence>
<comment type="caution">
    <text evidence="6">The sequence shown here is derived from an EMBL/GenBank/DDBJ whole genome shotgun (WGS) entry which is preliminary data.</text>
</comment>
<evidence type="ECO:0000256" key="4">
    <source>
        <dbReference type="SAM" id="SignalP"/>
    </source>
</evidence>
<dbReference type="InterPro" id="IPR012291">
    <property type="entry name" value="CBM2_carb-bd_dom_sf"/>
</dbReference>
<feature type="chain" id="PRO_5047341671" evidence="4">
    <location>
        <begin position="36"/>
        <end position="716"/>
    </location>
</feature>
<keyword evidence="2" id="KW-0624">Polysaccharide degradation</keyword>
<dbReference type="SMART" id="SM00637">
    <property type="entry name" value="CBD_II"/>
    <property type="match status" value="2"/>
</dbReference>
<evidence type="ECO:0000256" key="3">
    <source>
        <dbReference type="SAM" id="MobiDB-lite"/>
    </source>
</evidence>
<feature type="domain" description="CBM2" evidence="5">
    <location>
        <begin position="34"/>
        <end position="146"/>
    </location>
</feature>
<dbReference type="EMBL" id="JBHFAB010000010">
    <property type="protein sequence ID" value="MFC1418030.1"/>
    <property type="molecule type" value="Genomic_DNA"/>
</dbReference>
<organism evidence="6 7">
    <name type="scientific">Streptacidiphilus cavernicola</name>
    <dbReference type="NCBI Taxonomy" id="3342716"/>
    <lineage>
        <taxon>Bacteria</taxon>
        <taxon>Bacillati</taxon>
        <taxon>Actinomycetota</taxon>
        <taxon>Actinomycetes</taxon>
        <taxon>Kitasatosporales</taxon>
        <taxon>Streptomycetaceae</taxon>
        <taxon>Streptacidiphilus</taxon>
    </lineage>
</organism>
<dbReference type="PROSITE" id="PS51173">
    <property type="entry name" value="CBM2"/>
    <property type="match status" value="2"/>
</dbReference>
<keyword evidence="2" id="KW-0119">Carbohydrate metabolism</keyword>
<gene>
    <name evidence="6" type="ORF">ACEZDE_15465</name>
</gene>
<feature type="signal peptide" evidence="4">
    <location>
        <begin position="1"/>
        <end position="35"/>
    </location>
</feature>
<dbReference type="RefSeq" id="WP_380536738.1">
    <property type="nucleotide sequence ID" value="NZ_JBHFAB010000010.1"/>
</dbReference>
<proteinExistence type="predicted"/>
<feature type="domain" description="CBM2" evidence="5">
    <location>
        <begin position="612"/>
        <end position="716"/>
    </location>
</feature>
<dbReference type="Proteomes" id="UP001592531">
    <property type="component" value="Unassembled WGS sequence"/>
</dbReference>
<dbReference type="InterPro" id="IPR008965">
    <property type="entry name" value="CBM2/CBM3_carb-bd_dom_sf"/>
</dbReference>
<name>A0ABV6VW85_9ACTN</name>
<accession>A0ABV6VW85</accession>
<protein>
    <submittedName>
        <fullName evidence="6">Cellulose binding domain-containing protein</fullName>
    </submittedName>
</protein>
<evidence type="ECO:0000259" key="5">
    <source>
        <dbReference type="PROSITE" id="PS51173"/>
    </source>
</evidence>
<dbReference type="SUPFAM" id="SSF51445">
    <property type="entry name" value="(Trans)glycosidases"/>
    <property type="match status" value="1"/>
</dbReference>
<sequence length="716" mass="72917">MTVLSRRWGSPALAFALVAASAAAVVTLGATSAPADTGAACSAVYSIGWQTPTDSPPDFGATVTITDNASYPISSWSASWTYGAGQTVIAGSPYSAIVTQNGSTVTATPAGSYNATLAPGASTTWGFHGTWNGSSNPVPTISCSGPSEGSAQAVLSGPLDPLGVNTASWDSNFVDPAIATDLSAANIGLIRYPGGSWADQYAWQSNSVAGAVQPVDYAQFSSQVDKVTNGQKLVTVNYGSDTPQSAAAWVAQAKATAGQGATLWEIGNEEYGSWETDNHAAPHTAASYASNALPYMQAMKAADPAAKICYDYAMDGGLAPGSGATDWQNWNDTVLQADSADIDCADVHWYPVNGTPTESVQSIMELVDNIPAAAAEIHTALAAHDPTADFIVGETNISQTANEWNEEPVGALFAAANNLEWLANGAQSVDWWDVHNYGTPTADFGMFSSGSGGEPAVDTPYAPYYGYALAAKLAVKGAKVGTLAVSTPNIYSYYSDLPDGSYAVMLVNADPGSGYTVNTAALGITGSAETEYTYDKADPSIVTGSLTGASVTLPAESVVVLTNATGAPPSATPTPTPTPTVTASPTPTPTPTPTPSATATASPTPTPTATATATGTGGCQLTWSVTNAWSGGFQLGFTVKNTGPTTTTGWNSVFTWPGSQTVSQIWSATETQSGATVKVANESYDGALPPGGSTTFGLLGTGATPTSLPDATCTTH</sequence>
<keyword evidence="7" id="KW-1185">Reference proteome</keyword>
<dbReference type="SUPFAM" id="SSF49384">
    <property type="entry name" value="Carbohydrate-binding domain"/>
    <property type="match status" value="2"/>
</dbReference>
<dbReference type="InterPro" id="IPR017853">
    <property type="entry name" value="GH"/>
</dbReference>
<evidence type="ECO:0000313" key="6">
    <source>
        <dbReference type="EMBL" id="MFC1418030.1"/>
    </source>
</evidence>
<dbReference type="PANTHER" id="PTHR43576:SF3">
    <property type="entry name" value="ALPHA-L-ARABINOFURANOSIDASE C"/>
    <property type="match status" value="1"/>
</dbReference>
<feature type="region of interest" description="Disordered" evidence="3">
    <location>
        <begin position="564"/>
        <end position="615"/>
    </location>
</feature>
<evidence type="ECO:0000313" key="7">
    <source>
        <dbReference type="Proteomes" id="UP001592531"/>
    </source>
</evidence>
<dbReference type="Gene3D" id="3.20.20.80">
    <property type="entry name" value="Glycosidases"/>
    <property type="match status" value="1"/>
</dbReference>
<dbReference type="Pfam" id="PF00553">
    <property type="entry name" value="CBM_2"/>
    <property type="match status" value="2"/>
</dbReference>
<feature type="compositionally biased region" description="Low complexity" evidence="3">
    <location>
        <begin position="595"/>
        <end position="614"/>
    </location>
</feature>
<keyword evidence="1 4" id="KW-0732">Signal</keyword>
<evidence type="ECO:0000256" key="1">
    <source>
        <dbReference type="ARBA" id="ARBA00022729"/>
    </source>
</evidence>
<reference evidence="6 7" key="1">
    <citation type="submission" date="2024-09" db="EMBL/GenBank/DDBJ databases">
        <authorList>
            <person name="Lee S.D."/>
        </authorList>
    </citation>
    <scope>NUCLEOTIDE SEQUENCE [LARGE SCALE GENOMIC DNA]</scope>
    <source>
        <strain evidence="6 7">N8-3</strain>
    </source>
</reference>
<dbReference type="Gene3D" id="2.60.40.290">
    <property type="match status" value="2"/>
</dbReference>